<evidence type="ECO:0000313" key="2">
    <source>
        <dbReference type="Proteomes" id="UP000321129"/>
    </source>
</evidence>
<dbReference type="RefSeq" id="WP_147121767.1">
    <property type="nucleotide sequence ID" value="NZ_VOPY01000001.1"/>
</dbReference>
<dbReference type="InterPro" id="IPR011101">
    <property type="entry name" value="DUF5131"/>
</dbReference>
<reference evidence="1 2" key="1">
    <citation type="submission" date="2019-08" db="EMBL/GenBank/DDBJ databases">
        <title>Sphingorhabdus soil sp. nov., isolated from arctic soil.</title>
        <authorList>
            <person name="Liu Y."/>
        </authorList>
    </citation>
    <scope>NUCLEOTIDE SEQUENCE [LARGE SCALE GENOMIC DNA]</scope>
    <source>
        <strain evidence="1 2">D-2Q-5-6</strain>
    </source>
</reference>
<dbReference type="OrthoDB" id="9787478at2"/>
<dbReference type="Pfam" id="PF07505">
    <property type="entry name" value="DUF5131"/>
    <property type="match status" value="1"/>
</dbReference>
<sequence length="361" mass="40531">MSDGTKIEWTDATWNVVNGCSVTSPGCTNCYAMKLAGTRLKNHPSRAGLTQDTKAGPVWTGEVRFNDKVLSDPLRWKRPRMIFVCAHGDLFHENVPDEWIDRVFAVMALCPQHVFQLLTKRPERMCEYLSRRKAGKPVQAPLGDGTLGYHPFNCEVLPPSNVWLGTSVEDQARADERIPHLLATPAAVRWLSCEPLLGPVDLSGLMFRDVECPNWEMEGSQPPVDPETGQQECCSSCDWTGIVGEPAIDWIVAGGESGPGARPMHPDWARALRDQCAAADVPFFFKQWGDWELSLDRERDDPDWRADYSNDYVDRGKSRWLNIEGGRGFHGDRFVVMRRVGKKAAGRLLDGRTHDAMPRRA</sequence>
<comment type="caution">
    <text evidence="1">The sequence shown here is derived from an EMBL/GenBank/DDBJ whole genome shotgun (WGS) entry which is preliminary data.</text>
</comment>
<keyword evidence="2" id="KW-1185">Reference proteome</keyword>
<name>A0A5C6UN17_9SPHN</name>
<protein>
    <submittedName>
        <fullName evidence="1">Phage Gp37/Gp68 family protein</fullName>
    </submittedName>
</protein>
<organism evidence="1 2">
    <name type="scientific">Flavisphingopyxis soli</name>
    <dbReference type="NCBI Taxonomy" id="2601267"/>
    <lineage>
        <taxon>Bacteria</taxon>
        <taxon>Pseudomonadati</taxon>
        <taxon>Pseudomonadota</taxon>
        <taxon>Alphaproteobacteria</taxon>
        <taxon>Sphingomonadales</taxon>
        <taxon>Sphingopyxidaceae</taxon>
        <taxon>Flavisphingopyxis</taxon>
    </lineage>
</organism>
<gene>
    <name evidence="1" type="ORF">FSZ31_04205</name>
</gene>
<evidence type="ECO:0000313" key="1">
    <source>
        <dbReference type="EMBL" id="TXC73930.1"/>
    </source>
</evidence>
<proteinExistence type="predicted"/>
<accession>A0A5C6UN17</accession>
<dbReference type="Proteomes" id="UP000321129">
    <property type="component" value="Unassembled WGS sequence"/>
</dbReference>
<dbReference type="AlphaFoldDB" id="A0A5C6UN17"/>
<dbReference type="EMBL" id="VOPY01000001">
    <property type="protein sequence ID" value="TXC73930.1"/>
    <property type="molecule type" value="Genomic_DNA"/>
</dbReference>